<reference evidence="1 2" key="1">
    <citation type="journal article" date="1992" name="Lakartidningen">
        <title>[Penicillin V and not amoxicillin is the first choice preparation in acute otitis].</title>
        <authorList>
            <person name="Kamme C."/>
            <person name="Lundgren K."/>
            <person name="Prellner K."/>
        </authorList>
    </citation>
    <scope>NUCLEOTIDE SEQUENCE [LARGE SCALE GENOMIC DNA]</scope>
    <source>
        <strain evidence="1 2">PC3714II</strain>
    </source>
</reference>
<dbReference type="Gene3D" id="1.25.40.10">
    <property type="entry name" value="Tetratricopeptide repeat domain"/>
    <property type="match status" value="1"/>
</dbReference>
<dbReference type="Pfam" id="PF13181">
    <property type="entry name" value="TPR_8"/>
    <property type="match status" value="1"/>
</dbReference>
<dbReference type="AlphaFoldDB" id="A0A5C8F5N6"/>
<dbReference type="SUPFAM" id="SSF48452">
    <property type="entry name" value="TPR-like"/>
    <property type="match status" value="1"/>
</dbReference>
<comment type="caution">
    <text evidence="1">The sequence shown here is derived from an EMBL/GenBank/DDBJ whole genome shotgun (WGS) entry which is preliminary data.</text>
</comment>
<evidence type="ECO:0000313" key="2">
    <source>
        <dbReference type="Proteomes" id="UP000324574"/>
    </source>
</evidence>
<sequence>MYNEAMEYYNKAIEIDSNNPISFINKAELIRKNKDNIENSEQLFKECIDKALLLGKELPPENFEKNISPEYKPEYKFYHGIESAFFDLETTPELNKVFKVS</sequence>
<dbReference type="EMBL" id="SAYG01000009">
    <property type="protein sequence ID" value="TXJ44502.1"/>
    <property type="molecule type" value="Genomic_DNA"/>
</dbReference>
<dbReference type="InterPro" id="IPR019734">
    <property type="entry name" value="TPR_rpt"/>
</dbReference>
<gene>
    <name evidence="1" type="ORF">EPJ70_09065</name>
</gene>
<accession>A0A5C8F5N6</accession>
<organism evidence="1 2">
    <name type="scientific">Brachyspira aalborgi</name>
    <dbReference type="NCBI Taxonomy" id="29522"/>
    <lineage>
        <taxon>Bacteria</taxon>
        <taxon>Pseudomonadati</taxon>
        <taxon>Spirochaetota</taxon>
        <taxon>Spirochaetia</taxon>
        <taxon>Brachyspirales</taxon>
        <taxon>Brachyspiraceae</taxon>
        <taxon>Brachyspira</taxon>
    </lineage>
</organism>
<evidence type="ECO:0000313" key="1">
    <source>
        <dbReference type="EMBL" id="TXJ44502.1"/>
    </source>
</evidence>
<dbReference type="Proteomes" id="UP000324574">
    <property type="component" value="Unassembled WGS sequence"/>
</dbReference>
<proteinExistence type="predicted"/>
<dbReference type="InterPro" id="IPR011990">
    <property type="entry name" value="TPR-like_helical_dom_sf"/>
</dbReference>
<protein>
    <submittedName>
        <fullName evidence="1">Uncharacterized protein</fullName>
    </submittedName>
</protein>
<name>A0A5C8F5N6_9SPIR</name>